<reference evidence="2" key="1">
    <citation type="submission" date="2016-10" db="EMBL/GenBank/DDBJ databases">
        <authorList>
            <person name="Varghese N."/>
            <person name="Submissions S."/>
        </authorList>
    </citation>
    <scope>NUCLEOTIDE SEQUENCE [LARGE SCALE GENOMIC DNA]</scope>
    <source>
        <strain evidence="2">DSM 13327</strain>
    </source>
</reference>
<proteinExistence type="predicted"/>
<keyword evidence="2" id="KW-1185">Reference proteome</keyword>
<organism evidence="1 2">
    <name type="scientific">Pelosinus propionicus DSM 13327</name>
    <dbReference type="NCBI Taxonomy" id="1123291"/>
    <lineage>
        <taxon>Bacteria</taxon>
        <taxon>Bacillati</taxon>
        <taxon>Bacillota</taxon>
        <taxon>Negativicutes</taxon>
        <taxon>Selenomonadales</taxon>
        <taxon>Sporomusaceae</taxon>
        <taxon>Pelosinus</taxon>
    </lineage>
</organism>
<dbReference type="GO" id="GO:0016740">
    <property type="term" value="F:transferase activity"/>
    <property type="evidence" value="ECO:0007669"/>
    <property type="project" value="UniProtKB-KW"/>
</dbReference>
<accession>A0A1I4M9J8</accession>
<dbReference type="STRING" id="1123291.SAMN04490355_103117"/>
<name>A0A1I4M9J8_9FIRM</name>
<evidence type="ECO:0000313" key="1">
    <source>
        <dbReference type="EMBL" id="SFL99899.1"/>
    </source>
</evidence>
<dbReference type="EMBL" id="FOTS01000031">
    <property type="protein sequence ID" value="SFL99899.1"/>
    <property type="molecule type" value="Genomic_DNA"/>
</dbReference>
<dbReference type="Proteomes" id="UP000199520">
    <property type="component" value="Unassembled WGS sequence"/>
</dbReference>
<keyword evidence="1" id="KW-0808">Transferase</keyword>
<dbReference type="RefSeq" id="WP_245755010.1">
    <property type="nucleotide sequence ID" value="NZ_FOTS01000031.1"/>
</dbReference>
<protein>
    <submittedName>
        <fullName evidence="1">Putative acetyltransferase</fullName>
    </submittedName>
</protein>
<gene>
    <name evidence="1" type="ORF">SAMN04490355_103117</name>
</gene>
<sequence length="48" mass="6088">MIKEYEQRKIDEVMKLWLDTNINAHYFISEKYWVDNYQVVRERYLTSK</sequence>
<evidence type="ECO:0000313" key="2">
    <source>
        <dbReference type="Proteomes" id="UP000199520"/>
    </source>
</evidence>
<dbReference type="AlphaFoldDB" id="A0A1I4M9J8"/>